<sequence length="57" mass="6579">MISQPRGDRFYFISQLRGDRSFPHSTKMAITFILSVNLEAIAFPIPQVFVSTFPVRF</sequence>
<proteinExistence type="predicted"/>
<evidence type="ECO:0000313" key="2">
    <source>
        <dbReference type="Proteomes" id="UP001442494"/>
    </source>
</evidence>
<accession>A0ABV0JSY9</accession>
<comment type="caution">
    <text evidence="1">The sequence shown here is derived from an EMBL/GenBank/DDBJ whole genome shotgun (WGS) entry which is preliminary data.</text>
</comment>
<evidence type="ECO:0000313" key="1">
    <source>
        <dbReference type="EMBL" id="MEP0865792.1"/>
    </source>
</evidence>
<gene>
    <name evidence="1" type="ORF">NDI37_15085</name>
</gene>
<reference evidence="1 2" key="1">
    <citation type="submission" date="2022-04" db="EMBL/GenBank/DDBJ databases">
        <title>Positive selection, recombination, and allopatry shape intraspecific diversity of widespread and dominant cyanobacteria.</title>
        <authorList>
            <person name="Wei J."/>
            <person name="Shu W."/>
            <person name="Hu C."/>
        </authorList>
    </citation>
    <scope>NUCLEOTIDE SEQUENCE [LARGE SCALE GENOMIC DNA]</scope>
    <source>
        <strain evidence="1 2">GB2-A5</strain>
    </source>
</reference>
<dbReference type="Proteomes" id="UP001442494">
    <property type="component" value="Unassembled WGS sequence"/>
</dbReference>
<organism evidence="1 2">
    <name type="scientific">Funiculus sociatus GB2-A5</name>
    <dbReference type="NCBI Taxonomy" id="2933946"/>
    <lineage>
        <taxon>Bacteria</taxon>
        <taxon>Bacillati</taxon>
        <taxon>Cyanobacteriota</taxon>
        <taxon>Cyanophyceae</taxon>
        <taxon>Coleofasciculales</taxon>
        <taxon>Coleofasciculaceae</taxon>
        <taxon>Funiculus</taxon>
    </lineage>
</organism>
<keyword evidence="2" id="KW-1185">Reference proteome</keyword>
<dbReference type="RefSeq" id="WP_190419628.1">
    <property type="nucleotide sequence ID" value="NZ_JAMPKK010000032.1"/>
</dbReference>
<name>A0ABV0JSY9_9CYAN</name>
<protein>
    <submittedName>
        <fullName evidence="1">Uncharacterized protein</fullName>
    </submittedName>
</protein>
<dbReference type="EMBL" id="JAMPKK010000032">
    <property type="protein sequence ID" value="MEP0865792.1"/>
    <property type="molecule type" value="Genomic_DNA"/>
</dbReference>